<keyword evidence="4" id="KW-1185">Reference proteome</keyword>
<evidence type="ECO:0000313" key="4">
    <source>
        <dbReference type="Proteomes" id="UP000886653"/>
    </source>
</evidence>
<feature type="region of interest" description="Disordered" evidence="1">
    <location>
        <begin position="543"/>
        <end position="599"/>
    </location>
</feature>
<dbReference type="Proteomes" id="UP000886653">
    <property type="component" value="Unassembled WGS sequence"/>
</dbReference>
<name>A0A9P6N816_9BASI</name>
<proteinExistence type="predicted"/>
<feature type="compositionally biased region" description="Polar residues" evidence="1">
    <location>
        <begin position="656"/>
        <end position="670"/>
    </location>
</feature>
<feature type="compositionally biased region" description="Polar residues" evidence="1">
    <location>
        <begin position="736"/>
        <end position="748"/>
    </location>
</feature>
<accession>A0A9P6N816</accession>
<feature type="compositionally biased region" description="Basic and acidic residues" evidence="1">
    <location>
        <begin position="489"/>
        <end position="503"/>
    </location>
</feature>
<sequence>MQSSSPNKLKKLKKTPRKRVSSRTAIHSNQTSIIQTRQPNNGHLAHILRKRTSNESFACAGASSPDLNLQQRFQTLHYDSLLKKAQTQKYHYLRHIDTLVHQTQPMAPRPRRCILRSELPVLKKSVRNKSMDEEVDMASNVRWLRLVSEVERAINTRPFKPIRPPLTPPAPAAEPAPALQQVDAVEDSYIPFPIPPVHPFSLVNKPPSKISKQPKTVQSSRPSEVAEQTSESVSDPARPEYHFDHPEASTRRSIPFQAGRNIRQSQELQVGRWSHLVQLERRAREASEEGMRKASLNSTISLATTSSLPQRKFSLLDRLRRSSTATKDSKSSLSISRPVPINSLFSTEFAFENPDPTRSQAVPLLTQEELSPRSSFVPPDVPPKILDESPRSAAFGASECPDTLVKAIPKTKEFSPSLQASSTEGGPSGAQPPTSPLHTSINDRLDNTFGFSPKALREETVSKDNNSKIILPEVFPLRVVKRSSSRHNFQMEEPNHLENKPQEVFDTESVSSIPERRLLESVPESRESFESRPEVMLAYSTGSLDASTSTHDGNQSFRKFSSKEEFESLAQAPSDPDNKSDTPDPISTEPKSLNSNPNSYFHVDLFDASKFEENSPTIMEMRTSSGPLLGVDVREEFGLHEDGEHRRSSGLKSHHVTSSLRNTSTGNHLNQLEEFKPVAEISIPNTVEHPTHHRHRNAVIGLRLTGRQADHHSHAEEPRPQSSSETGHSTKDCGHSSKQGVLQASSTESHTDYKKETPQNSVIKRGGVQQLSSPEQEFSLDLPPEVKLHVQDQEFESNLDQNHVKERFLVNKDPVRYLTFELPVKPEKIILEKGEKKNVEQAWASLSHYRRWKGCS</sequence>
<feature type="compositionally biased region" description="Basic and acidic residues" evidence="1">
    <location>
        <begin position="237"/>
        <end position="250"/>
    </location>
</feature>
<feature type="compositionally biased region" description="Polar residues" evidence="1">
    <location>
        <begin position="414"/>
        <end position="425"/>
    </location>
</feature>
<dbReference type="EMBL" id="MU167213">
    <property type="protein sequence ID" value="KAG0151317.1"/>
    <property type="molecule type" value="Genomic_DNA"/>
</dbReference>
<protein>
    <submittedName>
        <fullName evidence="2">Uncharacterized protein</fullName>
    </submittedName>
</protein>
<dbReference type="AlphaFoldDB" id="A0A9P6N816"/>
<reference evidence="2" key="1">
    <citation type="submission" date="2013-11" db="EMBL/GenBank/DDBJ databases">
        <title>Genome sequence of the fusiform rust pathogen reveals effectors for host alternation and coevolution with pine.</title>
        <authorList>
            <consortium name="DOE Joint Genome Institute"/>
            <person name="Smith K."/>
            <person name="Pendleton A."/>
            <person name="Kubisiak T."/>
            <person name="Anderson C."/>
            <person name="Salamov A."/>
            <person name="Aerts A."/>
            <person name="Riley R."/>
            <person name="Clum A."/>
            <person name="Lindquist E."/>
            <person name="Ence D."/>
            <person name="Campbell M."/>
            <person name="Kronenberg Z."/>
            <person name="Feau N."/>
            <person name="Dhillon B."/>
            <person name="Hamelin R."/>
            <person name="Burleigh J."/>
            <person name="Smith J."/>
            <person name="Yandell M."/>
            <person name="Nelson C."/>
            <person name="Grigoriev I."/>
            <person name="Davis J."/>
        </authorList>
    </citation>
    <scope>NUCLEOTIDE SEQUENCE</scope>
    <source>
        <strain evidence="2">G11</strain>
    </source>
</reference>
<comment type="caution">
    <text evidence="2">The sequence shown here is derived from an EMBL/GenBank/DDBJ whole genome shotgun (WGS) entry which is preliminary data.</text>
</comment>
<feature type="compositionally biased region" description="Polar residues" evidence="1">
    <location>
        <begin position="210"/>
        <end position="233"/>
    </location>
</feature>
<dbReference type="OrthoDB" id="2507864at2759"/>
<feature type="region of interest" description="Disordered" evidence="1">
    <location>
        <begin position="413"/>
        <end position="449"/>
    </location>
</feature>
<feature type="compositionally biased region" description="Basic residues" evidence="1">
    <location>
        <begin position="8"/>
        <end position="21"/>
    </location>
</feature>
<evidence type="ECO:0000256" key="1">
    <source>
        <dbReference type="SAM" id="MobiDB-lite"/>
    </source>
</evidence>
<feature type="region of interest" description="Disordered" evidence="1">
    <location>
        <begin position="205"/>
        <end position="252"/>
    </location>
</feature>
<feature type="region of interest" description="Disordered" evidence="1">
    <location>
        <begin position="1"/>
        <end position="27"/>
    </location>
</feature>
<gene>
    <name evidence="2" type="ORF">CROQUDRAFT_666864</name>
    <name evidence="3" type="ORF">CROQUDRAFT_667910</name>
</gene>
<feature type="region of interest" description="Disordered" evidence="1">
    <location>
        <begin position="158"/>
        <end position="177"/>
    </location>
</feature>
<feature type="region of interest" description="Disordered" evidence="1">
    <location>
        <begin position="642"/>
        <end position="670"/>
    </location>
</feature>
<dbReference type="EMBL" id="MU167756">
    <property type="protein sequence ID" value="KAG0139143.1"/>
    <property type="molecule type" value="Genomic_DNA"/>
</dbReference>
<feature type="compositionally biased region" description="Pro residues" evidence="1">
    <location>
        <begin position="161"/>
        <end position="174"/>
    </location>
</feature>
<feature type="region of interest" description="Disordered" evidence="1">
    <location>
        <begin position="708"/>
        <end position="776"/>
    </location>
</feature>
<feature type="compositionally biased region" description="Polar residues" evidence="1">
    <location>
        <begin position="543"/>
        <end position="559"/>
    </location>
</feature>
<organism evidence="2 4">
    <name type="scientific">Cronartium quercuum f. sp. fusiforme G11</name>
    <dbReference type="NCBI Taxonomy" id="708437"/>
    <lineage>
        <taxon>Eukaryota</taxon>
        <taxon>Fungi</taxon>
        <taxon>Dikarya</taxon>
        <taxon>Basidiomycota</taxon>
        <taxon>Pucciniomycotina</taxon>
        <taxon>Pucciniomycetes</taxon>
        <taxon>Pucciniales</taxon>
        <taxon>Coleosporiaceae</taxon>
        <taxon>Cronartium</taxon>
    </lineage>
</organism>
<evidence type="ECO:0000313" key="2">
    <source>
        <dbReference type="EMBL" id="KAG0139143.1"/>
    </source>
</evidence>
<evidence type="ECO:0000313" key="3">
    <source>
        <dbReference type="EMBL" id="KAG0151317.1"/>
    </source>
</evidence>
<feature type="compositionally biased region" description="Polar residues" evidence="1">
    <location>
        <begin position="589"/>
        <end position="599"/>
    </location>
</feature>
<feature type="region of interest" description="Disordered" evidence="1">
    <location>
        <begin position="489"/>
        <end position="512"/>
    </location>
</feature>
<feature type="compositionally biased region" description="Basic and acidic residues" evidence="1">
    <location>
        <begin position="708"/>
        <end position="719"/>
    </location>
</feature>